<evidence type="ECO:0000256" key="1">
    <source>
        <dbReference type="SAM" id="MobiDB-lite"/>
    </source>
</evidence>
<comment type="caution">
    <text evidence="3">The sequence shown here is derived from an EMBL/GenBank/DDBJ whole genome shotgun (WGS) entry which is preliminary data.</text>
</comment>
<evidence type="ECO:0000313" key="3">
    <source>
        <dbReference type="EMBL" id="KAB5560593.1"/>
    </source>
</evidence>
<name>A0A5N5N1X1_9ROSI</name>
<protein>
    <recommendedName>
        <fullName evidence="2">DUF1771 domain-containing protein</fullName>
    </recommendedName>
</protein>
<feature type="region of interest" description="Disordered" evidence="1">
    <location>
        <begin position="254"/>
        <end position="281"/>
    </location>
</feature>
<accession>A0A5N5N1X1</accession>
<sequence length="533" mass="59700">MEVSASNTLKCDDEEKALKGLLEAFGSKFSLEQIASAYCKAGRNADISVQILLDMEGSSSTSSSHSSNGEAMENQKPSESSNGYILKKCDSNEKVKTVKKKWHLVSGGTVSSVLGKSYITSMPAANGSCGATKPLKLDAQEFPMSELWGEEPKQTQSKHDRMHKDMEKILFNMLGHGFQLERDVVQQVLDACGYDMQKAYKPLFQMSLLSMEELLNLSGVVLDESNKYVGSSTGKFTDVQSNSGRPSCNFVLPSMSSHGGISNANRGESPRQGKRKERNNLQNEILTALFNDAERSEELSIRKTKAERRSIVYGELVAEPPTDFTLENKADSVYSQQDNDKVVSSVKDDDGKDSYQLLRKAWKEYRATMNEYYKAGGDAFAKGDYERANKLMDEGLFFRDKAHEVDEESTQKIFESKNVETQDDMLLDLHEYGTKDAIRSLRSNLLLLSGIPSVTYLKVIIEKDEEDVTKGARRRLIMKLLEKESIKWSEGGDVGTILIQLDNINPKLLSFAKKIVCSKESRWFLEKQPPVFF</sequence>
<dbReference type="InterPro" id="IPR056254">
    <property type="entry name" value="At5g58720/SDE5-like_UBA-like"/>
</dbReference>
<proteinExistence type="predicted"/>
<dbReference type="Pfam" id="PF08590">
    <property type="entry name" value="DUF1771"/>
    <property type="match status" value="1"/>
</dbReference>
<dbReference type="Pfam" id="PF24767">
    <property type="entry name" value="UBA_At5g58720"/>
    <property type="match status" value="1"/>
</dbReference>
<evidence type="ECO:0000313" key="4">
    <source>
        <dbReference type="Proteomes" id="UP000326939"/>
    </source>
</evidence>
<dbReference type="AlphaFoldDB" id="A0A5N5N1X1"/>
<evidence type="ECO:0000259" key="2">
    <source>
        <dbReference type="SMART" id="SM01162"/>
    </source>
</evidence>
<organism evidence="3 4">
    <name type="scientific">Salix brachista</name>
    <dbReference type="NCBI Taxonomy" id="2182728"/>
    <lineage>
        <taxon>Eukaryota</taxon>
        <taxon>Viridiplantae</taxon>
        <taxon>Streptophyta</taxon>
        <taxon>Embryophyta</taxon>
        <taxon>Tracheophyta</taxon>
        <taxon>Spermatophyta</taxon>
        <taxon>Magnoliopsida</taxon>
        <taxon>eudicotyledons</taxon>
        <taxon>Gunneridae</taxon>
        <taxon>Pentapetalae</taxon>
        <taxon>rosids</taxon>
        <taxon>fabids</taxon>
        <taxon>Malpighiales</taxon>
        <taxon>Salicaceae</taxon>
        <taxon>Saliceae</taxon>
        <taxon>Salix</taxon>
    </lineage>
</organism>
<dbReference type="EMBL" id="VDCV01000004">
    <property type="protein sequence ID" value="KAB5560593.1"/>
    <property type="molecule type" value="Genomic_DNA"/>
</dbReference>
<feature type="compositionally biased region" description="Low complexity" evidence="1">
    <location>
        <begin position="58"/>
        <end position="67"/>
    </location>
</feature>
<gene>
    <name evidence="3" type="ORF">DKX38_005550</name>
</gene>
<feature type="region of interest" description="Disordered" evidence="1">
    <location>
        <begin position="58"/>
        <end position="84"/>
    </location>
</feature>
<feature type="compositionally biased region" description="Polar residues" evidence="1">
    <location>
        <begin position="254"/>
        <end position="266"/>
    </location>
</feature>
<dbReference type="SMART" id="SM01162">
    <property type="entry name" value="DUF1771"/>
    <property type="match status" value="1"/>
</dbReference>
<dbReference type="PANTHER" id="PTHR47872">
    <property type="entry name" value="NUCLEAR RNA EXPORT FACTOR SDE5-RELATED"/>
    <property type="match status" value="1"/>
</dbReference>
<dbReference type="Proteomes" id="UP000326939">
    <property type="component" value="Chromosome 4"/>
</dbReference>
<keyword evidence="4" id="KW-1185">Reference proteome</keyword>
<dbReference type="PANTHER" id="PTHR47872:SF3">
    <property type="entry name" value="NUCLEAR RNA EXPORT FACTOR SDE5 ISOFORM X1"/>
    <property type="match status" value="1"/>
</dbReference>
<dbReference type="InterPro" id="IPR013899">
    <property type="entry name" value="DUF1771"/>
</dbReference>
<reference evidence="4" key="1">
    <citation type="journal article" date="2019" name="Gigascience">
        <title>De novo genome assembly of the endangered Acer yangbiense, a plant species with extremely small populations endemic to Yunnan Province, China.</title>
        <authorList>
            <person name="Yang J."/>
            <person name="Wariss H.M."/>
            <person name="Tao L."/>
            <person name="Zhang R."/>
            <person name="Yun Q."/>
            <person name="Hollingsworth P."/>
            <person name="Dao Z."/>
            <person name="Luo G."/>
            <person name="Guo H."/>
            <person name="Ma Y."/>
            <person name="Sun W."/>
        </authorList>
    </citation>
    <scope>NUCLEOTIDE SEQUENCE [LARGE SCALE GENOMIC DNA]</scope>
    <source>
        <strain evidence="4">cv. br00</strain>
    </source>
</reference>
<feature type="domain" description="DUF1771" evidence="2">
    <location>
        <begin position="354"/>
        <end position="419"/>
    </location>
</feature>